<evidence type="ECO:0000313" key="1">
    <source>
        <dbReference type="EMBL" id="GAH83784.1"/>
    </source>
</evidence>
<dbReference type="EMBL" id="BARU01038356">
    <property type="protein sequence ID" value="GAH83784.1"/>
    <property type="molecule type" value="Genomic_DNA"/>
</dbReference>
<feature type="non-terminal residue" evidence="1">
    <location>
        <position position="108"/>
    </location>
</feature>
<comment type="caution">
    <text evidence="1">The sequence shown here is derived from an EMBL/GenBank/DDBJ whole genome shotgun (WGS) entry which is preliminary data.</text>
</comment>
<gene>
    <name evidence="1" type="ORF">S03H2_59637</name>
</gene>
<name>X1K0F6_9ZZZZ</name>
<evidence type="ECO:0008006" key="2">
    <source>
        <dbReference type="Google" id="ProtNLM"/>
    </source>
</evidence>
<accession>X1K0F6</accession>
<dbReference type="AlphaFoldDB" id="X1K0F6"/>
<sequence length="108" mass="12478">MPTWSEILRELKETQKIQKKLPFDIVRRKYLKQLQEYTKRNTILYASNWTQGKEISSNLTSITDEDVQGFMEVISNLSGEKLDLIIHSPGGTAEATEALVIYLRSKFN</sequence>
<reference evidence="1" key="1">
    <citation type="journal article" date="2014" name="Front. Microbiol.">
        <title>High frequency of phylogenetically diverse reductive dehalogenase-homologous genes in deep subseafloor sedimentary metagenomes.</title>
        <authorList>
            <person name="Kawai M."/>
            <person name="Futagami T."/>
            <person name="Toyoda A."/>
            <person name="Takaki Y."/>
            <person name="Nishi S."/>
            <person name="Hori S."/>
            <person name="Arai W."/>
            <person name="Tsubouchi T."/>
            <person name="Morono Y."/>
            <person name="Uchiyama I."/>
            <person name="Ito T."/>
            <person name="Fujiyama A."/>
            <person name="Inagaki F."/>
            <person name="Takami H."/>
        </authorList>
    </citation>
    <scope>NUCLEOTIDE SEQUENCE</scope>
    <source>
        <strain evidence="1">Expedition CK06-06</strain>
    </source>
</reference>
<protein>
    <recommendedName>
        <fullName evidence="2">Serine protease</fullName>
    </recommendedName>
</protein>
<proteinExistence type="predicted"/>
<organism evidence="1">
    <name type="scientific">marine sediment metagenome</name>
    <dbReference type="NCBI Taxonomy" id="412755"/>
    <lineage>
        <taxon>unclassified sequences</taxon>
        <taxon>metagenomes</taxon>
        <taxon>ecological metagenomes</taxon>
    </lineage>
</organism>